<feature type="region of interest" description="Disordered" evidence="1">
    <location>
        <begin position="32"/>
        <end position="66"/>
    </location>
</feature>
<sequence>MMDSKKQQRPATSMETHVMVFGVTNLGVVLVPYSPNSEESPKSEGSSRGRSNSEEEEEEEEEEGDA</sequence>
<dbReference type="AlphaFoldDB" id="A0A948TH86"/>
<feature type="compositionally biased region" description="Basic and acidic residues" evidence="1">
    <location>
        <begin position="39"/>
        <end position="53"/>
    </location>
</feature>
<evidence type="ECO:0000313" key="2">
    <source>
        <dbReference type="EMBL" id="MBU3844879.1"/>
    </source>
</evidence>
<reference evidence="2" key="1">
    <citation type="journal article" date="2021" name="PeerJ">
        <title>Extensive microbial diversity within the chicken gut microbiome revealed by metagenomics and culture.</title>
        <authorList>
            <person name="Gilroy R."/>
            <person name="Ravi A."/>
            <person name="Getino M."/>
            <person name="Pursley I."/>
            <person name="Horton D.L."/>
            <person name="Alikhan N.F."/>
            <person name="Baker D."/>
            <person name="Gharbi K."/>
            <person name="Hall N."/>
            <person name="Watson M."/>
            <person name="Adriaenssens E.M."/>
            <person name="Foster-Nyarko E."/>
            <person name="Jarju S."/>
            <person name="Secka A."/>
            <person name="Antonio M."/>
            <person name="Oren A."/>
            <person name="Chaudhuri R.R."/>
            <person name="La Ragione R."/>
            <person name="Hildebrand F."/>
            <person name="Pallen M.J."/>
        </authorList>
    </citation>
    <scope>NUCLEOTIDE SEQUENCE</scope>
    <source>
        <strain evidence="2">378</strain>
    </source>
</reference>
<protein>
    <submittedName>
        <fullName evidence="2">Uncharacterized protein</fullName>
    </submittedName>
</protein>
<accession>A0A948TH86</accession>
<evidence type="ECO:0000256" key="1">
    <source>
        <dbReference type="SAM" id="MobiDB-lite"/>
    </source>
</evidence>
<organism evidence="2 3">
    <name type="scientific">Candidatus Anaerobiospirillum pullicola</name>
    <dbReference type="NCBI Taxonomy" id="2838451"/>
    <lineage>
        <taxon>Bacteria</taxon>
        <taxon>Pseudomonadati</taxon>
        <taxon>Pseudomonadota</taxon>
        <taxon>Gammaproteobacteria</taxon>
        <taxon>Aeromonadales</taxon>
        <taxon>Succinivibrionaceae</taxon>
        <taxon>Anaerobiospirillum</taxon>
    </lineage>
</organism>
<dbReference type="Proteomes" id="UP000733611">
    <property type="component" value="Unassembled WGS sequence"/>
</dbReference>
<dbReference type="EMBL" id="JAHLFE010000175">
    <property type="protein sequence ID" value="MBU3844879.1"/>
    <property type="molecule type" value="Genomic_DNA"/>
</dbReference>
<name>A0A948TH86_9GAMM</name>
<proteinExistence type="predicted"/>
<evidence type="ECO:0000313" key="3">
    <source>
        <dbReference type="Proteomes" id="UP000733611"/>
    </source>
</evidence>
<reference evidence="2" key="2">
    <citation type="submission" date="2021-04" db="EMBL/GenBank/DDBJ databases">
        <authorList>
            <person name="Gilroy R."/>
        </authorList>
    </citation>
    <scope>NUCLEOTIDE SEQUENCE</scope>
    <source>
        <strain evidence="2">378</strain>
    </source>
</reference>
<gene>
    <name evidence="2" type="ORF">H9847_08480</name>
</gene>
<feature type="compositionally biased region" description="Acidic residues" evidence="1">
    <location>
        <begin position="54"/>
        <end position="66"/>
    </location>
</feature>
<comment type="caution">
    <text evidence="2">The sequence shown here is derived from an EMBL/GenBank/DDBJ whole genome shotgun (WGS) entry which is preliminary data.</text>
</comment>